<dbReference type="Pfam" id="PF05741">
    <property type="entry name" value="zf-nanos"/>
    <property type="match status" value="1"/>
</dbReference>
<dbReference type="GO" id="GO:0008270">
    <property type="term" value="F:zinc ion binding"/>
    <property type="evidence" value="ECO:0007669"/>
    <property type="project" value="UniProtKB-KW"/>
</dbReference>
<keyword evidence="5" id="KW-0862">Zinc</keyword>
<keyword evidence="7 8" id="KW-0694">RNA-binding</keyword>
<comment type="subcellular location">
    <subcellularLocation>
        <location evidence="1">Cytoplasm</location>
    </subcellularLocation>
</comment>
<evidence type="ECO:0000256" key="2">
    <source>
        <dbReference type="ARBA" id="ARBA00022490"/>
    </source>
</evidence>
<evidence type="ECO:0000313" key="10">
    <source>
        <dbReference type="Proteomes" id="UP000504606"/>
    </source>
</evidence>
<dbReference type="PANTHER" id="PTHR12887">
    <property type="entry name" value="NANOS PROTEIN"/>
    <property type="match status" value="1"/>
</dbReference>
<keyword evidence="3" id="KW-0479">Metal-binding</keyword>
<dbReference type="GO" id="GO:0005737">
    <property type="term" value="C:cytoplasm"/>
    <property type="evidence" value="ECO:0007669"/>
    <property type="project" value="UniProtKB-SubCell"/>
</dbReference>
<organism evidence="10 11">
    <name type="scientific">Frankliniella occidentalis</name>
    <name type="common">Western flower thrips</name>
    <name type="synonym">Euthrips occidentalis</name>
    <dbReference type="NCBI Taxonomy" id="133901"/>
    <lineage>
        <taxon>Eukaryota</taxon>
        <taxon>Metazoa</taxon>
        <taxon>Ecdysozoa</taxon>
        <taxon>Arthropoda</taxon>
        <taxon>Hexapoda</taxon>
        <taxon>Insecta</taxon>
        <taxon>Pterygota</taxon>
        <taxon>Neoptera</taxon>
        <taxon>Paraneoptera</taxon>
        <taxon>Thysanoptera</taxon>
        <taxon>Terebrantia</taxon>
        <taxon>Thripoidea</taxon>
        <taxon>Thripidae</taxon>
        <taxon>Frankliniella</taxon>
    </lineage>
</organism>
<gene>
    <name evidence="11" type="primary">LOC113210996</name>
</gene>
<dbReference type="InterPro" id="IPR038129">
    <property type="entry name" value="Nanos_sf"/>
</dbReference>
<dbReference type="GeneID" id="113210996"/>
<dbReference type="PROSITE" id="PS51522">
    <property type="entry name" value="ZF_NANOS"/>
    <property type="match status" value="1"/>
</dbReference>
<evidence type="ECO:0000259" key="9">
    <source>
        <dbReference type="PROSITE" id="PS51522"/>
    </source>
</evidence>
<dbReference type="RefSeq" id="XP_026285012.1">
    <property type="nucleotide sequence ID" value="XM_026429227.2"/>
</dbReference>
<evidence type="ECO:0000256" key="4">
    <source>
        <dbReference type="ARBA" id="ARBA00022771"/>
    </source>
</evidence>
<feature type="domain" description="Nanos-type" evidence="9">
    <location>
        <begin position="132"/>
        <end position="190"/>
    </location>
</feature>
<keyword evidence="6 8" id="KW-0810">Translation regulation</keyword>
<sequence length="217" mass="23833">MDPFRYHDTKEASRVVPLMPVVLPKNPGESNVVNSTTSHHHIKTETHCAGLGRFVITSIVETLPRPIRGPERVCGILSQSAPSSSFLRERYGSSVASSPNSVSSSPPSSVHENGFVWRNSETEGSVYGFKPYCSFCKKNGERPNIYNSHQLHCTDSNGRRVVECFVLRSVRCPICGATGDDAHTISHCPHSSTRVPIALALKSTLRQCNGSLRKKPF</sequence>
<dbReference type="InterPro" id="IPR024161">
    <property type="entry name" value="Znf_nanos-typ"/>
</dbReference>
<evidence type="ECO:0000256" key="7">
    <source>
        <dbReference type="ARBA" id="ARBA00022884"/>
    </source>
</evidence>
<accession>A0A6J1SVV7</accession>
<evidence type="ECO:0000256" key="5">
    <source>
        <dbReference type="ARBA" id="ARBA00022833"/>
    </source>
</evidence>
<dbReference type="GO" id="GO:0003723">
    <property type="term" value="F:RNA binding"/>
    <property type="evidence" value="ECO:0007669"/>
    <property type="project" value="UniProtKB-UniRule"/>
</dbReference>
<dbReference type="Gene3D" id="4.10.60.30">
    <property type="entry name" value="Nanos, RNA-binding domain"/>
    <property type="match status" value="1"/>
</dbReference>
<reference evidence="11" key="1">
    <citation type="submission" date="2025-08" db="UniProtKB">
        <authorList>
            <consortium name="RefSeq"/>
        </authorList>
    </citation>
    <scope>IDENTIFICATION</scope>
    <source>
        <tissue evidence="11">Whole organism</tissue>
    </source>
</reference>
<dbReference type="InterPro" id="IPR008705">
    <property type="entry name" value="Nanos/Xcar2"/>
</dbReference>
<evidence type="ECO:0000256" key="6">
    <source>
        <dbReference type="ARBA" id="ARBA00022845"/>
    </source>
</evidence>
<evidence type="ECO:0000256" key="3">
    <source>
        <dbReference type="ARBA" id="ARBA00022723"/>
    </source>
</evidence>
<keyword evidence="10" id="KW-1185">Reference proteome</keyword>
<dbReference type="KEGG" id="foc:113210996"/>
<dbReference type="GO" id="GO:0006417">
    <property type="term" value="P:regulation of translation"/>
    <property type="evidence" value="ECO:0007669"/>
    <property type="project" value="UniProtKB-UniRule"/>
</dbReference>
<comment type="similarity">
    <text evidence="8">Belongs to the nanos family.</text>
</comment>
<evidence type="ECO:0000256" key="1">
    <source>
        <dbReference type="ARBA" id="ARBA00004496"/>
    </source>
</evidence>
<evidence type="ECO:0000256" key="8">
    <source>
        <dbReference type="PROSITE-ProRule" id="PRU00855"/>
    </source>
</evidence>
<proteinExistence type="inferred from homology"/>
<dbReference type="AlphaFoldDB" id="A0A6J1SVV7"/>
<name>A0A6J1SVV7_FRAOC</name>
<protein>
    <submittedName>
        <fullName evidence="11">Uncharacterized protein LOC113210996</fullName>
    </submittedName>
</protein>
<keyword evidence="4 8" id="KW-0863">Zinc-finger</keyword>
<dbReference type="OrthoDB" id="10010129at2759"/>
<dbReference type="Proteomes" id="UP000504606">
    <property type="component" value="Unplaced"/>
</dbReference>
<keyword evidence="2" id="KW-0963">Cytoplasm</keyword>
<evidence type="ECO:0000313" key="11">
    <source>
        <dbReference type="RefSeq" id="XP_026285012.1"/>
    </source>
</evidence>